<protein>
    <submittedName>
        <fullName evidence="3">Lipoma preferred partner/lpp-like protein</fullName>
    </submittedName>
    <submittedName>
        <fullName evidence="2">Putative Lipoma-preferred partner</fullName>
    </submittedName>
</protein>
<evidence type="ECO:0000313" key="2">
    <source>
        <dbReference type="EMBL" id="JAJ24524.1"/>
    </source>
</evidence>
<reference evidence="2" key="1">
    <citation type="submission" date="2015-10" db="EMBL/GenBank/DDBJ databases">
        <title>Daphnia magna gene sets from two clonal populations assembled and annotated with EvidentialGene.</title>
        <authorList>
            <person name="Gilbert D."/>
            <person name="Podicheti R."/>
            <person name="Orsini L."/>
            <person name="Colbourne J."/>
            <person name="Pfrender M."/>
        </authorList>
    </citation>
    <scope>NUCLEOTIDE SEQUENCE</scope>
</reference>
<reference evidence="3 4" key="3">
    <citation type="submission" date="2016-03" db="EMBL/GenBank/DDBJ databases">
        <title>EvidentialGene: Evidence-directed Construction of Genes on Genomes.</title>
        <authorList>
            <person name="Gilbert D.G."/>
            <person name="Choi J.-H."/>
            <person name="Mockaitis K."/>
            <person name="Colbourne J."/>
            <person name="Pfrender M."/>
        </authorList>
    </citation>
    <scope>NUCLEOTIDE SEQUENCE [LARGE SCALE GENOMIC DNA]</scope>
    <source>
        <strain evidence="3 4">Xinb3</strain>
        <tissue evidence="3">Complete organism</tissue>
    </source>
</reference>
<evidence type="ECO:0000313" key="4">
    <source>
        <dbReference type="Proteomes" id="UP000076858"/>
    </source>
</evidence>
<accession>A0A0P5AH71</accession>
<evidence type="ECO:0000313" key="3">
    <source>
        <dbReference type="EMBL" id="KZS14097.1"/>
    </source>
</evidence>
<proteinExistence type="predicted"/>
<dbReference type="AlphaFoldDB" id="A0A0P5AH71"/>
<keyword evidence="4" id="KW-1185">Reference proteome</keyword>
<name>A0A0P5AH71_9CRUS</name>
<dbReference type="OrthoDB" id="25414at2759"/>
<evidence type="ECO:0000256" key="1">
    <source>
        <dbReference type="SAM" id="MobiDB-lite"/>
    </source>
</evidence>
<dbReference type="Proteomes" id="UP000076858">
    <property type="component" value="Unassembled WGS sequence"/>
</dbReference>
<reference evidence="2" key="2">
    <citation type="submission" date="2015-10" db="EMBL/GenBank/DDBJ databases">
        <authorList>
            <person name="Gilbert D.G."/>
        </authorList>
    </citation>
    <scope>NUCLEOTIDE SEQUENCE</scope>
</reference>
<organism evidence="2">
    <name type="scientific">Daphnia magna</name>
    <dbReference type="NCBI Taxonomy" id="35525"/>
    <lineage>
        <taxon>Eukaryota</taxon>
        <taxon>Metazoa</taxon>
        <taxon>Ecdysozoa</taxon>
        <taxon>Arthropoda</taxon>
        <taxon>Crustacea</taxon>
        <taxon>Branchiopoda</taxon>
        <taxon>Diplostraca</taxon>
        <taxon>Cladocera</taxon>
        <taxon>Anomopoda</taxon>
        <taxon>Daphniidae</taxon>
        <taxon>Daphnia</taxon>
    </lineage>
</organism>
<dbReference type="EMBL" id="LRGB01001005">
    <property type="protein sequence ID" value="KZS14097.1"/>
    <property type="molecule type" value="Genomic_DNA"/>
</dbReference>
<dbReference type="STRING" id="35525.A0A0P5AH71"/>
<dbReference type="EMBL" id="GDIP01198878">
    <property type="protein sequence ID" value="JAJ24524.1"/>
    <property type="molecule type" value="Transcribed_RNA"/>
</dbReference>
<gene>
    <name evidence="3" type="ORF">APZ42_020767</name>
</gene>
<feature type="region of interest" description="Disordered" evidence="1">
    <location>
        <begin position="21"/>
        <end position="55"/>
    </location>
</feature>
<sequence>MASIPVEKQFSRLGISSDVNIPSQTSYEMSPDSLRKFGPSVAPKPQYKAQPQVPIVPKSSSVSSCLEPSFSTLLKTHNADGSPVTSFSSSSNYENVETYHHQGEEPIYGNIHQLGSSILTYLPPPPPPPAFASPCDNDVDLPLPPPPQPADLSGYYSGNDHLHLFPTPPSAEEVTSPPSPVSSSYSELRRAGCGSTIGSTSNYAPLSQVLYLFQSHAIMIILCYSFHTDNALTGEIFLTYLPWPHAFALNSGGQTHLTNPDNELPSRSIECFRLFSPTDLGLYGAMVVYLPS</sequence>